<dbReference type="Proteomes" id="UP000198510">
    <property type="component" value="Unassembled WGS sequence"/>
</dbReference>
<dbReference type="EMBL" id="FNFO01000002">
    <property type="protein sequence ID" value="SDK34843.1"/>
    <property type="molecule type" value="Genomic_DNA"/>
</dbReference>
<evidence type="ECO:0000313" key="3">
    <source>
        <dbReference type="Proteomes" id="UP000198510"/>
    </source>
</evidence>
<keyword evidence="3" id="KW-1185">Reference proteome</keyword>
<evidence type="ECO:0000313" key="2">
    <source>
        <dbReference type="EMBL" id="SDK34843.1"/>
    </source>
</evidence>
<dbReference type="STRING" id="1075417.SAMN05421823_102521"/>
<protein>
    <submittedName>
        <fullName evidence="2">Uncharacterized protein</fullName>
    </submittedName>
</protein>
<dbReference type="AlphaFoldDB" id="A0A1G9B5S5"/>
<evidence type="ECO:0000256" key="1">
    <source>
        <dbReference type="SAM" id="MobiDB-lite"/>
    </source>
</evidence>
<proteinExistence type="predicted"/>
<reference evidence="2 3" key="1">
    <citation type="submission" date="2016-10" db="EMBL/GenBank/DDBJ databases">
        <authorList>
            <person name="de Groot N.N."/>
        </authorList>
    </citation>
    <scope>NUCLEOTIDE SEQUENCE [LARGE SCALE GENOMIC DNA]</scope>
    <source>
        <strain evidence="2 3">DSM 25186</strain>
    </source>
</reference>
<organism evidence="2 3">
    <name type="scientific">Catalinimonas alkaloidigena</name>
    <dbReference type="NCBI Taxonomy" id="1075417"/>
    <lineage>
        <taxon>Bacteria</taxon>
        <taxon>Pseudomonadati</taxon>
        <taxon>Bacteroidota</taxon>
        <taxon>Cytophagia</taxon>
        <taxon>Cytophagales</taxon>
        <taxon>Catalimonadaceae</taxon>
        <taxon>Catalinimonas</taxon>
    </lineage>
</organism>
<name>A0A1G9B5S5_9BACT</name>
<feature type="region of interest" description="Disordered" evidence="1">
    <location>
        <begin position="179"/>
        <end position="205"/>
    </location>
</feature>
<sequence>MRISDNRLFLLTVFCLFALLTGWNFLESYQKQTERKEKEAAQEQNHLLAKAIEDKDESITYWRHQAERDRDFYTRIDTSAILEVLRKQTEIEAKLDRNYAQARAAHRAVALQNAAIVRISTNTDRLFDQVQLIDSLARTGSDSLIIMHVRQVGEKVEEAEHAINQNTARQLLELKPKKKQPKIPWWKRGTQKGNRNVWGDKIKKR</sequence>
<accession>A0A1G9B5S5</accession>
<gene>
    <name evidence="2" type="ORF">SAMN05421823_102521</name>
</gene>
<dbReference type="RefSeq" id="WP_089680243.1">
    <property type="nucleotide sequence ID" value="NZ_FNFO01000002.1"/>
</dbReference>